<dbReference type="Proteomes" id="UP000325434">
    <property type="component" value="Unassembled WGS sequence"/>
</dbReference>
<evidence type="ECO:0000313" key="1">
    <source>
        <dbReference type="EMBL" id="KAB8240243.1"/>
    </source>
</evidence>
<reference evidence="1" key="1">
    <citation type="submission" date="2019-04" db="EMBL/GenBank/DDBJ databases">
        <title>Friends and foes A comparative genomics study of 23 Aspergillus species from section Flavi.</title>
        <authorList>
            <consortium name="DOE Joint Genome Institute"/>
            <person name="Kjaerbolling I."/>
            <person name="Vesth T."/>
            <person name="Frisvad J.C."/>
            <person name="Nybo J.L."/>
            <person name="Theobald S."/>
            <person name="Kildgaard S."/>
            <person name="Isbrandt T."/>
            <person name="Kuo A."/>
            <person name="Sato A."/>
            <person name="Lyhne E.K."/>
            <person name="Kogle M.E."/>
            <person name="Wiebenga A."/>
            <person name="Kun R.S."/>
            <person name="Lubbers R.J."/>
            <person name="Makela M.R."/>
            <person name="Barry K."/>
            <person name="Chovatia M."/>
            <person name="Clum A."/>
            <person name="Daum C."/>
            <person name="Haridas S."/>
            <person name="He G."/>
            <person name="LaButti K."/>
            <person name="Lipzen A."/>
            <person name="Mondo S."/>
            <person name="Riley R."/>
            <person name="Salamov A."/>
            <person name="Simmons B.A."/>
            <person name="Magnuson J.K."/>
            <person name="Henrissat B."/>
            <person name="Mortensen U.H."/>
            <person name="Larsen T.O."/>
            <person name="Devries R.P."/>
            <person name="Grigoriev I.V."/>
            <person name="Machida M."/>
            <person name="Baker S.E."/>
            <person name="Andersen M.R."/>
        </authorList>
    </citation>
    <scope>NUCLEOTIDE SEQUENCE [LARGE SCALE GENOMIC DNA]</scope>
    <source>
        <strain evidence="1">CBS 121.62</strain>
    </source>
</reference>
<dbReference type="VEuPathDB" id="FungiDB:F9C07_2253536"/>
<dbReference type="AlphaFoldDB" id="A0A5N6GID4"/>
<gene>
    <name evidence="1" type="ORF">BDV35DRAFT_398824</name>
</gene>
<protein>
    <submittedName>
        <fullName evidence="1">Uncharacterized protein</fullName>
    </submittedName>
</protein>
<proteinExistence type="predicted"/>
<sequence>MVKIWETFRWIKDACLGEETAQTPLLDFQGRSLQHDHDTRLAGTKVESVDTSPKPAKVGVSILCENDHYALITGLEFHRQDGFSEIIGYKAPGARVLPEKEMASRIPYGHMSGCSSMSGKSDLHPRQEFYRSPGFHVLMNATSLEGFRIVKTPNGIPVPRLIREGQPLNLGFGYEDSKCHQKYCR</sequence>
<dbReference type="EMBL" id="ML734762">
    <property type="protein sequence ID" value="KAB8240243.1"/>
    <property type="molecule type" value="Genomic_DNA"/>
</dbReference>
<name>A0A5N6GID4_ASPFL</name>
<accession>A0A5N6GID4</accession>
<organism evidence="1">
    <name type="scientific">Aspergillus flavus</name>
    <dbReference type="NCBI Taxonomy" id="5059"/>
    <lineage>
        <taxon>Eukaryota</taxon>
        <taxon>Fungi</taxon>
        <taxon>Dikarya</taxon>
        <taxon>Ascomycota</taxon>
        <taxon>Pezizomycotina</taxon>
        <taxon>Eurotiomycetes</taxon>
        <taxon>Eurotiomycetidae</taxon>
        <taxon>Eurotiales</taxon>
        <taxon>Aspergillaceae</taxon>
        <taxon>Aspergillus</taxon>
        <taxon>Aspergillus subgen. Circumdati</taxon>
    </lineage>
</organism>